<evidence type="ECO:0000256" key="8">
    <source>
        <dbReference type="ARBA" id="ARBA00022801"/>
    </source>
</evidence>
<dbReference type="InterPro" id="IPR036691">
    <property type="entry name" value="Endo/exonu/phosph_ase_sf"/>
</dbReference>
<keyword evidence="4" id="KW-0597">Phosphoprotein</keyword>
<dbReference type="Pfam" id="PF03372">
    <property type="entry name" value="Exo_endo_phos"/>
    <property type="match status" value="1"/>
</dbReference>
<evidence type="ECO:0000256" key="10">
    <source>
        <dbReference type="ARBA" id="ARBA00022842"/>
    </source>
</evidence>
<dbReference type="GO" id="GO:0004535">
    <property type="term" value="F:poly(A)-specific ribonuclease activity"/>
    <property type="evidence" value="ECO:0007669"/>
    <property type="project" value="UniProtKB-ARBA"/>
</dbReference>
<dbReference type="GO" id="GO:0000288">
    <property type="term" value="P:nuclear-transcribed mRNA catabolic process, deadenylation-dependent decay"/>
    <property type="evidence" value="ECO:0007669"/>
    <property type="project" value="TreeGrafter"/>
</dbReference>
<dbReference type="InterPro" id="IPR048821">
    <property type="entry name" value="PDE12-like_N"/>
</dbReference>
<keyword evidence="12" id="KW-0496">Mitochondrion</keyword>
<reference evidence="18" key="3">
    <citation type="submission" date="2025-09" db="UniProtKB">
        <authorList>
            <consortium name="Ensembl"/>
        </authorList>
    </citation>
    <scope>IDENTIFICATION</scope>
</reference>
<evidence type="ECO:0000256" key="7">
    <source>
        <dbReference type="ARBA" id="ARBA00022723"/>
    </source>
</evidence>
<evidence type="ECO:0000256" key="14">
    <source>
        <dbReference type="ARBA" id="ARBA00083541"/>
    </source>
</evidence>
<dbReference type="InParanoid" id="A0A3P8WTW4"/>
<evidence type="ECO:0000256" key="15">
    <source>
        <dbReference type="SAM" id="MobiDB-lite"/>
    </source>
</evidence>
<reference evidence="18 19" key="1">
    <citation type="journal article" date="2014" name="Nat. Genet.">
        <title>Whole-genome sequence of a flatfish provides insights into ZW sex chromosome evolution and adaptation to a benthic lifestyle.</title>
        <authorList>
            <person name="Chen S."/>
            <person name="Zhang G."/>
            <person name="Shao C."/>
            <person name="Huang Q."/>
            <person name="Liu G."/>
            <person name="Zhang P."/>
            <person name="Song W."/>
            <person name="An N."/>
            <person name="Chalopin D."/>
            <person name="Volff J.N."/>
            <person name="Hong Y."/>
            <person name="Li Q."/>
            <person name="Sha Z."/>
            <person name="Zhou H."/>
            <person name="Xie M."/>
            <person name="Yu Q."/>
            <person name="Liu Y."/>
            <person name="Xiang H."/>
            <person name="Wang N."/>
            <person name="Wu K."/>
            <person name="Yang C."/>
            <person name="Zhou Q."/>
            <person name="Liao X."/>
            <person name="Yang L."/>
            <person name="Hu Q."/>
            <person name="Zhang J."/>
            <person name="Meng L."/>
            <person name="Jin L."/>
            <person name="Tian Y."/>
            <person name="Lian J."/>
            <person name="Yang J."/>
            <person name="Miao G."/>
            <person name="Liu S."/>
            <person name="Liang Z."/>
            <person name="Yan F."/>
            <person name="Li Y."/>
            <person name="Sun B."/>
            <person name="Zhang H."/>
            <person name="Zhang J."/>
            <person name="Zhu Y."/>
            <person name="Du M."/>
            <person name="Zhao Y."/>
            <person name="Schartl M."/>
            <person name="Tang Q."/>
            <person name="Wang J."/>
        </authorList>
    </citation>
    <scope>NUCLEOTIDE SEQUENCE</scope>
</reference>
<comment type="similarity">
    <text evidence="3">Belongs to the CCR4/nocturin family.</text>
</comment>
<evidence type="ECO:0000259" key="17">
    <source>
        <dbReference type="Pfam" id="PF21171"/>
    </source>
</evidence>
<name>A0A3P8WTW4_CYNSE</name>
<dbReference type="InterPro" id="IPR005135">
    <property type="entry name" value="Endo/exonuclease/phosphatase"/>
</dbReference>
<dbReference type="PANTHER" id="PTHR12121:SF37">
    <property type="entry name" value="2',5'-PHOSPHODIESTERASE 12"/>
    <property type="match status" value="1"/>
</dbReference>
<accession>A0A3P8WTW4</accession>
<sequence length="558" mass="62418">MESAVVRCLPGEPKLTISFILGGSQKHMQRDQDEPLGKALTRISHNFAKDQRKAKKSKKHMDQQASESPEVTPVKLIYEGHEVAETVLNSDAWQDGAVLQVGDVQYSIQRNAPSFITAELPVSMLADFPVCPKLEMEFGNLQECDFSWFKEKCTQTSPEAAETDAPQDTDWTQVGVGRVYVPTNQDIGCRLKLRCTPKDGSRSGLAKELVSVGAVEAGPGMCTFDNRHIYTVKETEWPTMRVVSYNILADIYAQTELSKTVLYPYCAPYALQLDYRQNLIKKELAGYNADIICLQEVDKGVFVDSLMPSLDAFGLEGVFRVKEKQHEGLATFYRRSKFQCLSSHDIMLSEVLTSDPIHSELLEMISKNSVLKDKILQRSTTLQVTLLEDVRRPDRKILIANTHLYWHPKGGNVRLVQMGVALKHLNHVKAAIAPEAPLIFCGDFNSSPDSGVFQLVTESLIPQQHPDWSSSEPEESCRMKLISGFPPMLSACGRLAYTNYVGGFHGCLDYIFLQPESMQVEQMIPLPTHQEVTTYEALPSVAHPSDHIALVCDLHWSP</sequence>
<evidence type="ECO:0000313" key="19">
    <source>
        <dbReference type="Proteomes" id="UP000265120"/>
    </source>
</evidence>
<evidence type="ECO:0000256" key="9">
    <source>
        <dbReference type="ARBA" id="ARBA00022839"/>
    </source>
</evidence>
<dbReference type="SUPFAM" id="SSF56219">
    <property type="entry name" value="DNase I-like"/>
    <property type="match status" value="1"/>
</dbReference>
<keyword evidence="19" id="KW-1185">Reference proteome</keyword>
<evidence type="ECO:0000256" key="3">
    <source>
        <dbReference type="ARBA" id="ARBA00010774"/>
    </source>
</evidence>
<feature type="domain" description="Endonuclease/exonuclease/phosphatase" evidence="16">
    <location>
        <begin position="244"/>
        <end position="547"/>
    </location>
</feature>
<comment type="subcellular location">
    <subcellularLocation>
        <location evidence="2">Mitochondrion matrix</location>
    </subcellularLocation>
</comment>
<dbReference type="OMA" id="FRLKSAC"/>
<comment type="cofactor">
    <cofactor evidence="1">
        <name>Mg(2+)</name>
        <dbReference type="ChEBI" id="CHEBI:18420"/>
    </cofactor>
</comment>
<dbReference type="FunFam" id="3.60.10.10:FF:000018">
    <property type="entry name" value="2',5'-phosphodiesterase 12"/>
    <property type="match status" value="1"/>
</dbReference>
<proteinExistence type="inferred from homology"/>
<organism evidence="18 19">
    <name type="scientific">Cynoglossus semilaevis</name>
    <name type="common">Tongue sole</name>
    <dbReference type="NCBI Taxonomy" id="244447"/>
    <lineage>
        <taxon>Eukaryota</taxon>
        <taxon>Metazoa</taxon>
        <taxon>Chordata</taxon>
        <taxon>Craniata</taxon>
        <taxon>Vertebrata</taxon>
        <taxon>Euteleostomi</taxon>
        <taxon>Actinopterygii</taxon>
        <taxon>Neopterygii</taxon>
        <taxon>Teleostei</taxon>
        <taxon>Neoteleostei</taxon>
        <taxon>Acanthomorphata</taxon>
        <taxon>Carangaria</taxon>
        <taxon>Pleuronectiformes</taxon>
        <taxon>Pleuronectoidei</taxon>
        <taxon>Cynoglossidae</taxon>
        <taxon>Cynoglossinae</taxon>
        <taxon>Cynoglossus</taxon>
    </lineage>
</organism>
<dbReference type="InterPro" id="IPR050410">
    <property type="entry name" value="CCR4/nocturin_mRNA_transcr"/>
</dbReference>
<dbReference type="Proteomes" id="UP000265120">
    <property type="component" value="Chromosome 11"/>
</dbReference>
<keyword evidence="10" id="KW-0460">Magnesium</keyword>
<protein>
    <recommendedName>
        <fullName evidence="13">2',5'-phosphodiesterase 12</fullName>
    </recommendedName>
    <alternativeName>
        <fullName evidence="14">Mitochondrial deadenylase</fullName>
    </alternativeName>
</protein>
<keyword evidence="6" id="KW-0540">Nuclease</keyword>
<evidence type="ECO:0000259" key="16">
    <source>
        <dbReference type="Pfam" id="PF03372"/>
    </source>
</evidence>
<dbReference type="Ensembl" id="ENSCSET00000029346.1">
    <property type="protein sequence ID" value="ENSCSEP00000028951.1"/>
    <property type="gene ID" value="ENSCSEG00000018538.1"/>
</dbReference>
<keyword evidence="8" id="KW-0378">Hydrolase</keyword>
<feature type="domain" description="2',5'-phosphodiesterase 12-like N-terminal" evidence="17">
    <location>
        <begin position="113"/>
        <end position="216"/>
    </location>
</feature>
<dbReference type="PANTHER" id="PTHR12121">
    <property type="entry name" value="CARBON CATABOLITE REPRESSOR PROTEIN 4"/>
    <property type="match status" value="1"/>
</dbReference>
<keyword evidence="5" id="KW-0507">mRNA processing</keyword>
<dbReference type="Pfam" id="PF21171">
    <property type="entry name" value="PDE12-like_N"/>
    <property type="match status" value="1"/>
</dbReference>
<evidence type="ECO:0000256" key="12">
    <source>
        <dbReference type="ARBA" id="ARBA00023128"/>
    </source>
</evidence>
<evidence type="ECO:0000256" key="6">
    <source>
        <dbReference type="ARBA" id="ARBA00022722"/>
    </source>
</evidence>
<keyword evidence="9" id="KW-0269">Exonuclease</keyword>
<reference evidence="18" key="2">
    <citation type="submission" date="2025-08" db="UniProtKB">
        <authorList>
            <consortium name="Ensembl"/>
        </authorList>
    </citation>
    <scope>IDENTIFICATION</scope>
</reference>
<evidence type="ECO:0000256" key="1">
    <source>
        <dbReference type="ARBA" id="ARBA00001946"/>
    </source>
</evidence>
<dbReference type="GO" id="GO:0005759">
    <property type="term" value="C:mitochondrial matrix"/>
    <property type="evidence" value="ECO:0007669"/>
    <property type="project" value="UniProtKB-SubCell"/>
</dbReference>
<keyword evidence="11" id="KW-0809">Transit peptide</keyword>
<evidence type="ECO:0000256" key="11">
    <source>
        <dbReference type="ARBA" id="ARBA00022946"/>
    </source>
</evidence>
<keyword evidence="7" id="KW-0479">Metal-binding</keyword>
<evidence type="ECO:0000256" key="5">
    <source>
        <dbReference type="ARBA" id="ARBA00022664"/>
    </source>
</evidence>
<feature type="region of interest" description="Disordered" evidence="15">
    <location>
        <begin position="49"/>
        <end position="73"/>
    </location>
</feature>
<dbReference type="GO" id="GO:0006397">
    <property type="term" value="P:mRNA processing"/>
    <property type="evidence" value="ECO:0007669"/>
    <property type="project" value="UniProtKB-KW"/>
</dbReference>
<dbReference type="GO" id="GO:0046872">
    <property type="term" value="F:metal ion binding"/>
    <property type="evidence" value="ECO:0007669"/>
    <property type="project" value="UniProtKB-KW"/>
</dbReference>
<dbReference type="Gene3D" id="3.60.10.10">
    <property type="entry name" value="Endonuclease/exonuclease/phosphatase"/>
    <property type="match status" value="1"/>
</dbReference>
<dbReference type="STRING" id="244447.ENSCSEP00000028951"/>
<evidence type="ECO:0000256" key="4">
    <source>
        <dbReference type="ARBA" id="ARBA00022553"/>
    </source>
</evidence>
<evidence type="ECO:0000256" key="2">
    <source>
        <dbReference type="ARBA" id="ARBA00004305"/>
    </source>
</evidence>
<dbReference type="AlphaFoldDB" id="A0A3P8WTW4"/>
<evidence type="ECO:0000313" key="18">
    <source>
        <dbReference type="Ensembl" id="ENSCSEP00000028951.1"/>
    </source>
</evidence>
<dbReference type="GeneTree" id="ENSGT00940000157205"/>
<evidence type="ECO:0000256" key="13">
    <source>
        <dbReference type="ARBA" id="ARBA00072755"/>
    </source>
</evidence>